<dbReference type="InterPro" id="IPR000014">
    <property type="entry name" value="PAS"/>
</dbReference>
<keyword evidence="18" id="KW-1185">Reference proteome</keyword>
<dbReference type="Gene3D" id="3.30.450.20">
    <property type="entry name" value="PAS domain"/>
    <property type="match status" value="1"/>
</dbReference>
<evidence type="ECO:0000256" key="4">
    <source>
        <dbReference type="ARBA" id="ARBA00022679"/>
    </source>
</evidence>
<keyword evidence="6 17" id="KW-0418">Kinase</keyword>
<name>A0A225MYY7_9BURK</name>
<dbReference type="Pfam" id="PF00512">
    <property type="entry name" value="HisKA"/>
    <property type="match status" value="1"/>
</dbReference>
<dbReference type="SMART" id="SM00388">
    <property type="entry name" value="HisKA"/>
    <property type="match status" value="1"/>
</dbReference>
<gene>
    <name evidence="17" type="ORF">CEY11_00625</name>
</gene>
<evidence type="ECO:0000256" key="14">
    <source>
        <dbReference type="ARBA" id="ARBA00043094"/>
    </source>
</evidence>
<feature type="domain" description="Histidine kinase" evidence="15">
    <location>
        <begin position="131"/>
        <end position="349"/>
    </location>
</feature>
<dbReference type="InterPro" id="IPR003661">
    <property type="entry name" value="HisK_dim/P_dom"/>
</dbReference>
<evidence type="ECO:0000256" key="3">
    <source>
        <dbReference type="ARBA" id="ARBA00022553"/>
    </source>
</evidence>
<dbReference type="PROSITE" id="PS50109">
    <property type="entry name" value="HIS_KIN"/>
    <property type="match status" value="1"/>
</dbReference>
<dbReference type="InterPro" id="IPR036890">
    <property type="entry name" value="HATPase_C_sf"/>
</dbReference>
<reference evidence="18" key="1">
    <citation type="submission" date="2017-06" db="EMBL/GenBank/DDBJ databases">
        <title>Herbaspirillum phytohormonus sp. nov., isolated from the root nodule of Robinia pseudoacacia in lead-zinc mine.</title>
        <authorList>
            <person name="Fan M."/>
            <person name="Lin Y."/>
        </authorList>
    </citation>
    <scope>NUCLEOTIDE SEQUENCE [LARGE SCALE GENOMIC DNA]</scope>
    <source>
        <strain evidence="18">SC-089</strain>
    </source>
</reference>
<comment type="catalytic activity">
    <reaction evidence="1">
        <text>ATP + protein L-histidine = ADP + protein N-phospho-L-histidine.</text>
        <dbReference type="EC" id="2.7.13.3"/>
    </reaction>
</comment>
<evidence type="ECO:0000256" key="5">
    <source>
        <dbReference type="ARBA" id="ARBA00022741"/>
    </source>
</evidence>
<dbReference type="Gene3D" id="1.10.287.130">
    <property type="match status" value="1"/>
</dbReference>
<keyword evidence="4" id="KW-0808">Transferase</keyword>
<evidence type="ECO:0000256" key="12">
    <source>
        <dbReference type="ARBA" id="ARBA00039567"/>
    </source>
</evidence>
<evidence type="ECO:0000256" key="6">
    <source>
        <dbReference type="ARBA" id="ARBA00022777"/>
    </source>
</evidence>
<dbReference type="InterPro" id="IPR035965">
    <property type="entry name" value="PAS-like_dom_sf"/>
</dbReference>
<dbReference type="InterPro" id="IPR036097">
    <property type="entry name" value="HisK_dim/P_sf"/>
</dbReference>
<dbReference type="RefSeq" id="WP_088601410.1">
    <property type="nucleotide sequence ID" value="NZ_NJIH01000001.1"/>
</dbReference>
<evidence type="ECO:0000256" key="11">
    <source>
        <dbReference type="ARBA" id="ARBA00037696"/>
    </source>
</evidence>
<dbReference type="PRINTS" id="PR00344">
    <property type="entry name" value="BCTRLSENSOR"/>
</dbReference>
<dbReference type="Pfam" id="PF02518">
    <property type="entry name" value="HATPase_c"/>
    <property type="match status" value="1"/>
</dbReference>
<dbReference type="AlphaFoldDB" id="A0A225MYY7"/>
<dbReference type="EC" id="2.7.13.3" evidence="2"/>
<dbReference type="GO" id="GO:0016787">
    <property type="term" value="F:hydrolase activity"/>
    <property type="evidence" value="ECO:0007669"/>
    <property type="project" value="UniProtKB-KW"/>
</dbReference>
<dbReference type="GO" id="GO:0006355">
    <property type="term" value="P:regulation of DNA-templated transcription"/>
    <property type="evidence" value="ECO:0007669"/>
    <property type="project" value="InterPro"/>
</dbReference>
<keyword evidence="7" id="KW-0378">Hydrolase</keyword>
<keyword evidence="9" id="KW-0902">Two-component regulatory system</keyword>
<dbReference type="GO" id="GO:0000155">
    <property type="term" value="F:phosphorelay sensor kinase activity"/>
    <property type="evidence" value="ECO:0007669"/>
    <property type="project" value="InterPro"/>
</dbReference>
<proteinExistence type="predicted"/>
<comment type="function">
    <text evidence="11">Member of the two-component regulatory system NtrB/NtrC, which controls expression of the nitrogen-regulated (ntr) genes in response to nitrogen limitation. Under conditions of nitrogen limitation, NtrB autophosphorylates and transfers the phosphoryl group to NtrC. In the presence of nitrogen, acts as a phosphatase that dephosphorylates and inactivates NtrC.</text>
</comment>
<dbReference type="GO" id="GO:0005524">
    <property type="term" value="F:ATP binding"/>
    <property type="evidence" value="ECO:0007669"/>
    <property type="project" value="UniProtKB-KW"/>
</dbReference>
<evidence type="ECO:0000256" key="9">
    <source>
        <dbReference type="ARBA" id="ARBA00023012"/>
    </source>
</evidence>
<dbReference type="CDD" id="cd00082">
    <property type="entry name" value="HisKA"/>
    <property type="match status" value="1"/>
</dbReference>
<keyword evidence="3" id="KW-0597">Phosphoprotein</keyword>
<dbReference type="SUPFAM" id="SSF47384">
    <property type="entry name" value="Homodimeric domain of signal transducing histidine kinase"/>
    <property type="match status" value="1"/>
</dbReference>
<evidence type="ECO:0000256" key="1">
    <source>
        <dbReference type="ARBA" id="ARBA00000085"/>
    </source>
</evidence>
<evidence type="ECO:0000256" key="10">
    <source>
        <dbReference type="ARBA" id="ARBA00023231"/>
    </source>
</evidence>
<evidence type="ECO:0000259" key="15">
    <source>
        <dbReference type="PROSITE" id="PS50109"/>
    </source>
</evidence>
<dbReference type="InterPro" id="IPR003594">
    <property type="entry name" value="HATPase_dom"/>
</dbReference>
<evidence type="ECO:0000259" key="16">
    <source>
        <dbReference type="PROSITE" id="PS50112"/>
    </source>
</evidence>
<evidence type="ECO:0000256" key="2">
    <source>
        <dbReference type="ARBA" id="ARBA00012438"/>
    </source>
</evidence>
<dbReference type="OrthoDB" id="9789238at2"/>
<organism evidence="17 18">
    <name type="scientific">Candidimonas nitroreducens</name>
    <dbReference type="NCBI Taxonomy" id="683354"/>
    <lineage>
        <taxon>Bacteria</taxon>
        <taxon>Pseudomonadati</taxon>
        <taxon>Pseudomonadota</taxon>
        <taxon>Betaproteobacteria</taxon>
        <taxon>Burkholderiales</taxon>
        <taxon>Alcaligenaceae</taxon>
        <taxon>Candidimonas</taxon>
    </lineage>
</organism>
<evidence type="ECO:0000313" key="17">
    <source>
        <dbReference type="EMBL" id="OWT66282.1"/>
    </source>
</evidence>
<keyword evidence="8" id="KW-0067">ATP-binding</keyword>
<evidence type="ECO:0000256" key="13">
    <source>
        <dbReference type="ARBA" id="ARBA00042313"/>
    </source>
</evidence>
<dbReference type="NCBIfam" id="TIGR00229">
    <property type="entry name" value="sensory_box"/>
    <property type="match status" value="1"/>
</dbReference>
<dbReference type="SUPFAM" id="SSF55874">
    <property type="entry name" value="ATPase domain of HSP90 chaperone/DNA topoisomerase II/histidine kinase"/>
    <property type="match status" value="1"/>
</dbReference>
<accession>A0A225MYY7</accession>
<keyword evidence="5" id="KW-0547">Nucleotide-binding</keyword>
<dbReference type="Pfam" id="PF00989">
    <property type="entry name" value="PAS"/>
    <property type="match status" value="1"/>
</dbReference>
<evidence type="ECO:0000313" key="18">
    <source>
        <dbReference type="Proteomes" id="UP000214603"/>
    </source>
</evidence>
<feature type="domain" description="PAS" evidence="16">
    <location>
        <begin position="1"/>
        <end position="42"/>
    </location>
</feature>
<comment type="caution">
    <text evidence="17">The sequence shown here is derived from an EMBL/GenBank/DDBJ whole genome shotgun (WGS) entry which is preliminary data.</text>
</comment>
<keyword evidence="10" id="KW-0535">Nitrogen fixation</keyword>
<dbReference type="EMBL" id="NJIH01000001">
    <property type="protein sequence ID" value="OWT66282.1"/>
    <property type="molecule type" value="Genomic_DNA"/>
</dbReference>
<dbReference type="NCBIfam" id="NF008293">
    <property type="entry name" value="PRK11073.1"/>
    <property type="match status" value="1"/>
</dbReference>
<dbReference type="CDD" id="cd00130">
    <property type="entry name" value="PAS"/>
    <property type="match status" value="1"/>
</dbReference>
<protein>
    <recommendedName>
        <fullName evidence="12">Sensory histidine kinase/phosphatase NtrB</fullName>
        <ecNumber evidence="2">2.7.13.3</ecNumber>
    </recommendedName>
    <alternativeName>
        <fullName evidence="13">Nitrogen regulation protein NR(II)</fullName>
    </alternativeName>
    <alternativeName>
        <fullName evidence="14">Nitrogen regulator II</fullName>
    </alternativeName>
</protein>
<dbReference type="InterPro" id="IPR013767">
    <property type="entry name" value="PAS_fold"/>
</dbReference>
<evidence type="ECO:0000256" key="8">
    <source>
        <dbReference type="ARBA" id="ARBA00022840"/>
    </source>
</evidence>
<sequence>MDVSSYDLLATAVLLLDEQGRVAHVNAAAEELFGLSRKQLAGAPAHGLFGQDIGLQARFSQALQGRFGVLRQDLALARPDGAVPVSVTLVQLQGQPWAALLEVRELEHHVLIERNRHLSQELDVQRESLRNLAHEVKNPLGGIRGAAQLLEAELDDGSLREYTRVIMSEADRLSGLVDRLIAPQRQSLNAARFNIHEICERVYALLRAEYGARLQVVRDYDASAPDLVGDRERLLQALLNIAGNAAQALTENDTDAAPVLTLRTRIGRGLILARRSVRMGIVVSVIDNGPGVPEALRDKVFHPLVTGRASGTGLGLSLAQEFVQQHGGVIEFDSVPGYTEFRMILPLELP</sequence>
<dbReference type="PROSITE" id="PS50112">
    <property type="entry name" value="PAS"/>
    <property type="match status" value="1"/>
</dbReference>
<dbReference type="PANTHER" id="PTHR43065:SF16">
    <property type="entry name" value="SENSORY HISTIDINE KINASE_PHOSPHATASE NTRB"/>
    <property type="match status" value="1"/>
</dbReference>
<dbReference type="SUPFAM" id="SSF55785">
    <property type="entry name" value="PYP-like sensor domain (PAS domain)"/>
    <property type="match status" value="1"/>
</dbReference>
<evidence type="ECO:0000256" key="7">
    <source>
        <dbReference type="ARBA" id="ARBA00022801"/>
    </source>
</evidence>
<dbReference type="InterPro" id="IPR005467">
    <property type="entry name" value="His_kinase_dom"/>
</dbReference>
<dbReference type="InterPro" id="IPR004358">
    <property type="entry name" value="Sig_transdc_His_kin-like_C"/>
</dbReference>
<dbReference type="Proteomes" id="UP000214603">
    <property type="component" value="Unassembled WGS sequence"/>
</dbReference>
<dbReference type="PANTHER" id="PTHR43065">
    <property type="entry name" value="SENSOR HISTIDINE KINASE"/>
    <property type="match status" value="1"/>
</dbReference>
<dbReference type="SMART" id="SM00387">
    <property type="entry name" value="HATPase_c"/>
    <property type="match status" value="1"/>
</dbReference>
<dbReference type="Gene3D" id="3.30.565.10">
    <property type="entry name" value="Histidine kinase-like ATPase, C-terminal domain"/>
    <property type="match status" value="1"/>
</dbReference>